<keyword evidence="2" id="KW-1185">Reference proteome</keyword>
<evidence type="ECO:0000313" key="1">
    <source>
        <dbReference type="EMBL" id="OAP54563.1"/>
    </source>
</evidence>
<dbReference type="AlphaFoldDB" id="A0A178Z5W5"/>
<dbReference type="GeneID" id="30015179"/>
<accession>A0A178Z5W5</accession>
<protein>
    <submittedName>
        <fullName evidence="1">Uncharacterized protein</fullName>
    </submittedName>
</protein>
<dbReference type="Proteomes" id="UP000078343">
    <property type="component" value="Unassembled WGS sequence"/>
</dbReference>
<organism evidence="1 2">
    <name type="scientific">Fonsecaea erecta</name>
    <dbReference type="NCBI Taxonomy" id="1367422"/>
    <lineage>
        <taxon>Eukaryota</taxon>
        <taxon>Fungi</taxon>
        <taxon>Dikarya</taxon>
        <taxon>Ascomycota</taxon>
        <taxon>Pezizomycotina</taxon>
        <taxon>Eurotiomycetes</taxon>
        <taxon>Chaetothyriomycetidae</taxon>
        <taxon>Chaetothyriales</taxon>
        <taxon>Herpotrichiellaceae</taxon>
        <taxon>Fonsecaea</taxon>
    </lineage>
</organism>
<dbReference type="EMBL" id="LVYI01000013">
    <property type="protein sequence ID" value="OAP54563.1"/>
    <property type="molecule type" value="Genomic_DNA"/>
</dbReference>
<name>A0A178Z5W5_9EURO</name>
<sequence>MLDSFLLCSALNTVFTLADLWKSIGPVQDGLKDKNTIFVLSHLANATSQTLLAIVLILAAALHWPTWDAVAIARGSLFCGATFEVVEIAGAIDALYLQSWSTWKKLLLAGTWAASTVGLVVTSFFLDNDDATGMSLSAVLVVINYGIRLNWACRSIPTLRPGPRKPRQRNLLDESSHTSKILLGDSLRSLLNILTTFAITALVVSFPEKQPLFYTLQILIVNMLRASNASWKLLTRWPHGGQTLAPDSDSDHSSRDEEHDLPPQAMHAWFAGW</sequence>
<evidence type="ECO:0000313" key="2">
    <source>
        <dbReference type="Proteomes" id="UP000078343"/>
    </source>
</evidence>
<comment type="caution">
    <text evidence="1">The sequence shown here is derived from an EMBL/GenBank/DDBJ whole genome shotgun (WGS) entry which is preliminary data.</text>
</comment>
<proteinExistence type="predicted"/>
<dbReference type="RefSeq" id="XP_018687930.1">
    <property type="nucleotide sequence ID" value="XM_018842517.1"/>
</dbReference>
<dbReference type="OrthoDB" id="4160078at2759"/>
<gene>
    <name evidence="1" type="ORF">AYL99_11011</name>
</gene>
<reference evidence="1 2" key="1">
    <citation type="submission" date="2016-04" db="EMBL/GenBank/DDBJ databases">
        <title>Draft genome of Fonsecaea erecta CBS 125763.</title>
        <authorList>
            <person name="Weiss V.A."/>
            <person name="Vicente V.A."/>
            <person name="Raittz R.T."/>
            <person name="Moreno L.F."/>
            <person name="De Souza E.M."/>
            <person name="Pedrosa F.O."/>
            <person name="Steffens M.B."/>
            <person name="Faoro H."/>
            <person name="Tadra-Sfeir M.Z."/>
            <person name="Najafzadeh M.J."/>
            <person name="Felipe M.S."/>
            <person name="Teixeira M."/>
            <person name="Sun J."/>
            <person name="Xi L."/>
            <person name="Gomes R."/>
            <person name="De Azevedo C.M."/>
            <person name="Salgado C.G."/>
            <person name="Da Silva M.B."/>
            <person name="Nascimento M.F."/>
            <person name="Queiroz-Telles F."/>
            <person name="Attili D.S."/>
            <person name="Gorbushina A."/>
        </authorList>
    </citation>
    <scope>NUCLEOTIDE SEQUENCE [LARGE SCALE GENOMIC DNA]</scope>
    <source>
        <strain evidence="1 2">CBS 125763</strain>
    </source>
</reference>